<dbReference type="KEGG" id="lmd:METH_05625"/>
<dbReference type="EMBL" id="CP006773">
    <property type="protein sequence ID" value="AHD00273.1"/>
    <property type="molecule type" value="Genomic_DNA"/>
</dbReference>
<dbReference type="GO" id="GO:0016747">
    <property type="term" value="F:acyltransferase activity, transferring groups other than amino-acyl groups"/>
    <property type="evidence" value="ECO:0007669"/>
    <property type="project" value="InterPro"/>
</dbReference>
<dbReference type="STRING" id="999552.METH_05625"/>
<dbReference type="Proteomes" id="UP000018780">
    <property type="component" value="Chromosome"/>
</dbReference>
<dbReference type="InterPro" id="IPR016181">
    <property type="entry name" value="Acyl_CoA_acyltransferase"/>
</dbReference>
<evidence type="ECO:0000256" key="1">
    <source>
        <dbReference type="ARBA" id="ARBA00022679"/>
    </source>
</evidence>
<accession>V9VQK3</accession>
<protein>
    <submittedName>
        <fullName evidence="4">Acetyltransferase</fullName>
    </submittedName>
</protein>
<dbReference type="PANTHER" id="PTHR43877">
    <property type="entry name" value="AMINOALKYLPHOSPHONATE N-ACETYLTRANSFERASE-RELATED-RELATED"/>
    <property type="match status" value="1"/>
</dbReference>
<gene>
    <name evidence="4" type="ORF">METH_05625</name>
</gene>
<evidence type="ECO:0000313" key="5">
    <source>
        <dbReference type="Proteomes" id="UP000018780"/>
    </source>
</evidence>
<sequence length="155" mass="16836">MKLPRRLSADDPLLAEVLALIQRSFAYMDGRIDPPSSMHRLTVGGMAEHCRAGGEIWAAGSPPAACIFLMPQADCLHLGKLAVDPARRGSGLGRRMVDLAAQRARDLGLPALELQTRIELVENHRLFARLGFAKTAEGSHPGCSRVTNITMRLTL</sequence>
<dbReference type="RefSeq" id="WP_024089412.1">
    <property type="nucleotide sequence ID" value="NC_023135.1"/>
</dbReference>
<dbReference type="AlphaFoldDB" id="V9VQK3"/>
<reference evidence="4 5" key="1">
    <citation type="submission" date="2013-09" db="EMBL/GenBank/DDBJ databases">
        <authorList>
            <consortium name="DOE Joint Genome Institute"/>
            <person name="Klenk H.-P."/>
            <person name="Huntemann M."/>
            <person name="Han J."/>
            <person name="Chen A."/>
            <person name="Kyrpides N."/>
            <person name="Mavromatis K."/>
            <person name="Markowitz V."/>
            <person name="Palaniappan K."/>
            <person name="Ivanova N."/>
            <person name="Schaumberg A."/>
            <person name="Pati A."/>
            <person name="Liolios K."/>
            <person name="Nordberg H.P."/>
            <person name="Cantor M.N."/>
            <person name="Hua S.X."/>
            <person name="Woyke T."/>
        </authorList>
    </citation>
    <scope>NUCLEOTIDE SEQUENCE [LARGE SCALE GENOMIC DNA]</scope>
    <source>
        <strain evidence="4 5">DSM 14336</strain>
    </source>
</reference>
<keyword evidence="1 4" id="KW-0808">Transferase</keyword>
<dbReference type="HOGENOM" id="CLU_139687_1_0_5"/>
<dbReference type="CDD" id="cd04301">
    <property type="entry name" value="NAT_SF"/>
    <property type="match status" value="1"/>
</dbReference>
<keyword evidence="2" id="KW-0012">Acyltransferase</keyword>
<evidence type="ECO:0000259" key="3">
    <source>
        <dbReference type="PROSITE" id="PS51186"/>
    </source>
</evidence>
<dbReference type="PATRIC" id="fig|999552.6.peg.1132"/>
<organism evidence="4 5">
    <name type="scientific">Leisingera methylohalidivorans DSM 14336</name>
    <dbReference type="NCBI Taxonomy" id="999552"/>
    <lineage>
        <taxon>Bacteria</taxon>
        <taxon>Pseudomonadati</taxon>
        <taxon>Pseudomonadota</taxon>
        <taxon>Alphaproteobacteria</taxon>
        <taxon>Rhodobacterales</taxon>
        <taxon>Roseobacteraceae</taxon>
        <taxon>Leisingera</taxon>
    </lineage>
</organism>
<keyword evidence="5" id="KW-1185">Reference proteome</keyword>
<dbReference type="InterPro" id="IPR000182">
    <property type="entry name" value="GNAT_dom"/>
</dbReference>
<dbReference type="InterPro" id="IPR050832">
    <property type="entry name" value="Bact_Acetyltransf"/>
</dbReference>
<evidence type="ECO:0000313" key="4">
    <source>
        <dbReference type="EMBL" id="AHD00273.1"/>
    </source>
</evidence>
<dbReference type="SUPFAM" id="SSF55729">
    <property type="entry name" value="Acyl-CoA N-acyltransferases (Nat)"/>
    <property type="match status" value="1"/>
</dbReference>
<dbReference type="PANTHER" id="PTHR43877:SF2">
    <property type="entry name" value="AMINOALKYLPHOSPHONATE N-ACETYLTRANSFERASE-RELATED"/>
    <property type="match status" value="1"/>
</dbReference>
<evidence type="ECO:0000256" key="2">
    <source>
        <dbReference type="ARBA" id="ARBA00023315"/>
    </source>
</evidence>
<dbReference type="PROSITE" id="PS51186">
    <property type="entry name" value="GNAT"/>
    <property type="match status" value="1"/>
</dbReference>
<dbReference type="Gene3D" id="3.40.630.30">
    <property type="match status" value="1"/>
</dbReference>
<feature type="domain" description="N-acetyltransferase" evidence="3">
    <location>
        <begin position="4"/>
        <end position="155"/>
    </location>
</feature>
<dbReference type="Pfam" id="PF00583">
    <property type="entry name" value="Acetyltransf_1"/>
    <property type="match status" value="1"/>
</dbReference>
<name>V9VQK3_9RHOB</name>
<proteinExistence type="predicted"/>